<dbReference type="OrthoDB" id="4463410at2759"/>
<dbReference type="VEuPathDB" id="FungiDB:P170DRAFT_504818"/>
<dbReference type="GeneID" id="36561942"/>
<evidence type="ECO:0000313" key="2">
    <source>
        <dbReference type="Proteomes" id="UP000234275"/>
    </source>
</evidence>
<dbReference type="EMBL" id="MSFO01000001">
    <property type="protein sequence ID" value="PLB53949.1"/>
    <property type="molecule type" value="Genomic_DNA"/>
</dbReference>
<comment type="caution">
    <text evidence="1">The sequence shown here is derived from an EMBL/GenBank/DDBJ whole genome shotgun (WGS) entry which is preliminary data.</text>
</comment>
<dbReference type="Proteomes" id="UP000234275">
    <property type="component" value="Unassembled WGS sequence"/>
</dbReference>
<organism evidence="1 2">
    <name type="scientific">Aspergillus steynii IBT 23096</name>
    <dbReference type="NCBI Taxonomy" id="1392250"/>
    <lineage>
        <taxon>Eukaryota</taxon>
        <taxon>Fungi</taxon>
        <taxon>Dikarya</taxon>
        <taxon>Ascomycota</taxon>
        <taxon>Pezizomycotina</taxon>
        <taxon>Eurotiomycetes</taxon>
        <taxon>Eurotiomycetidae</taxon>
        <taxon>Eurotiales</taxon>
        <taxon>Aspergillaceae</taxon>
        <taxon>Aspergillus</taxon>
        <taxon>Aspergillus subgen. Circumdati</taxon>
    </lineage>
</organism>
<evidence type="ECO:0000313" key="1">
    <source>
        <dbReference type="EMBL" id="PLB53949.1"/>
    </source>
</evidence>
<proteinExistence type="predicted"/>
<dbReference type="AlphaFoldDB" id="A0A2I2GM67"/>
<dbReference type="RefSeq" id="XP_024709251.1">
    <property type="nucleotide sequence ID" value="XM_024854236.1"/>
</dbReference>
<gene>
    <name evidence="1" type="ORF">P170DRAFT_504818</name>
</gene>
<accession>A0A2I2GM67</accession>
<protein>
    <submittedName>
        <fullName evidence="1">Uncharacterized protein</fullName>
    </submittedName>
</protein>
<keyword evidence="2" id="KW-1185">Reference proteome</keyword>
<name>A0A2I2GM67_9EURO</name>
<sequence>MAKLWEVTQFNVRTSARDSTSDSLFANGQMQVKVIVSIKAFLLDPDENGNSDYQLTKAELEGIKLINYYSRNELTGRWTYSTTENGFAHVLPRAGAPVDPIADGTQTIGFWVSSTQITNENIAAQISQPGKDKPTTVTTTGGIFDSMVTLEAIQPVTYTTDNVSFTREDTAEGTWRIQTGSNSSTYRWDQDNYYVSSHDYPFLKVDRHQVDTTGNDNGVVRSSDMQDSFAYLKAGKNDISIFYMFDVGKEMTVRRGLYTWSGSTTYYRYAQIKVNQRVNALCLTRLLFFSGYTSWWNNWDANAWFTIYDLYGNHGHFSVRTEGQNTLSFTSRNVRSPAEGTSVGRTVKI</sequence>
<reference evidence="1 2" key="1">
    <citation type="submission" date="2016-12" db="EMBL/GenBank/DDBJ databases">
        <title>The genomes of Aspergillus section Nigri reveals drivers in fungal speciation.</title>
        <authorList>
            <consortium name="DOE Joint Genome Institute"/>
            <person name="Vesth T.C."/>
            <person name="Nybo J."/>
            <person name="Theobald S."/>
            <person name="Brandl J."/>
            <person name="Frisvad J.C."/>
            <person name="Nielsen K.F."/>
            <person name="Lyhne E.K."/>
            <person name="Kogle M.E."/>
            <person name="Kuo A."/>
            <person name="Riley R."/>
            <person name="Clum A."/>
            <person name="Nolan M."/>
            <person name="Lipzen A."/>
            <person name="Salamov A."/>
            <person name="Henrissat B."/>
            <person name="Wiebenga A."/>
            <person name="De Vries R.P."/>
            <person name="Grigoriev I.V."/>
            <person name="Mortensen U.H."/>
            <person name="Andersen M.R."/>
            <person name="Baker S.E."/>
        </authorList>
    </citation>
    <scope>NUCLEOTIDE SEQUENCE [LARGE SCALE GENOMIC DNA]</scope>
    <source>
        <strain evidence="1 2">IBT 23096</strain>
    </source>
</reference>